<accession>A0A919V1T8</accession>
<feature type="domain" description="Gfo/Idh/MocA-like oxidoreductase N-terminal" evidence="3">
    <location>
        <begin position="5"/>
        <end position="120"/>
    </location>
</feature>
<dbReference type="RefSeq" id="WP_203993647.1">
    <property type="nucleotide sequence ID" value="NZ_BOOU01000097.1"/>
</dbReference>
<dbReference type="InterPro" id="IPR000683">
    <property type="entry name" value="Gfo/Idh/MocA-like_OxRdtase_N"/>
</dbReference>
<dbReference type="Pfam" id="PF22725">
    <property type="entry name" value="GFO_IDH_MocA_C3"/>
    <property type="match status" value="1"/>
</dbReference>
<reference evidence="5" key="1">
    <citation type="submission" date="2021-01" db="EMBL/GenBank/DDBJ databases">
        <title>Whole genome shotgun sequence of Sphaerisporangium rufum NBRC 109079.</title>
        <authorList>
            <person name="Komaki H."/>
            <person name="Tamura T."/>
        </authorList>
    </citation>
    <scope>NUCLEOTIDE SEQUENCE</scope>
    <source>
        <strain evidence="5">NBRC 109079</strain>
    </source>
</reference>
<proteinExistence type="predicted"/>
<dbReference type="SUPFAM" id="SSF55347">
    <property type="entry name" value="Glyceraldehyde-3-phosphate dehydrogenase-like, C-terminal domain"/>
    <property type="match status" value="1"/>
</dbReference>
<evidence type="ECO:0000313" key="5">
    <source>
        <dbReference type="EMBL" id="GII81416.1"/>
    </source>
</evidence>
<dbReference type="PANTHER" id="PTHR43818:SF11">
    <property type="entry name" value="BCDNA.GH03377"/>
    <property type="match status" value="1"/>
</dbReference>
<name>A0A919V1T8_9ACTN</name>
<feature type="region of interest" description="Disordered" evidence="2">
    <location>
        <begin position="346"/>
        <end position="376"/>
    </location>
</feature>
<dbReference type="Gene3D" id="3.40.50.720">
    <property type="entry name" value="NAD(P)-binding Rossmann-like Domain"/>
    <property type="match status" value="1"/>
</dbReference>
<comment type="caution">
    <text evidence="5">The sequence shown here is derived from an EMBL/GenBank/DDBJ whole genome shotgun (WGS) entry which is preliminary data.</text>
</comment>
<evidence type="ECO:0000313" key="6">
    <source>
        <dbReference type="Proteomes" id="UP000655287"/>
    </source>
</evidence>
<feature type="domain" description="GFO/IDH/MocA-like oxidoreductase" evidence="4">
    <location>
        <begin position="132"/>
        <end position="266"/>
    </location>
</feature>
<dbReference type="SUPFAM" id="SSF51735">
    <property type="entry name" value="NAD(P)-binding Rossmann-fold domains"/>
    <property type="match status" value="1"/>
</dbReference>
<dbReference type="PANTHER" id="PTHR43818">
    <property type="entry name" value="BCDNA.GH03377"/>
    <property type="match status" value="1"/>
</dbReference>
<dbReference type="Proteomes" id="UP000655287">
    <property type="component" value="Unassembled WGS sequence"/>
</dbReference>
<dbReference type="GO" id="GO:0000166">
    <property type="term" value="F:nucleotide binding"/>
    <property type="evidence" value="ECO:0007669"/>
    <property type="project" value="InterPro"/>
</dbReference>
<keyword evidence="6" id="KW-1185">Reference proteome</keyword>
<dbReference type="InterPro" id="IPR055170">
    <property type="entry name" value="GFO_IDH_MocA-like_dom"/>
</dbReference>
<evidence type="ECO:0000256" key="1">
    <source>
        <dbReference type="ARBA" id="ARBA00023002"/>
    </source>
</evidence>
<dbReference type="GO" id="GO:0016491">
    <property type="term" value="F:oxidoreductase activity"/>
    <property type="evidence" value="ECO:0007669"/>
    <property type="project" value="UniProtKB-KW"/>
</dbReference>
<protein>
    <submittedName>
        <fullName evidence="5">Oxidoreductase</fullName>
    </submittedName>
</protein>
<gene>
    <name evidence="5" type="ORF">Sru01_63980</name>
</gene>
<dbReference type="InterPro" id="IPR050463">
    <property type="entry name" value="Gfo/Idh/MocA_oxidrdct_glycsds"/>
</dbReference>
<dbReference type="InterPro" id="IPR036291">
    <property type="entry name" value="NAD(P)-bd_dom_sf"/>
</dbReference>
<sequence>MGRPVNVGVVGCGVIFPQYAETIERLPELRLAAVADLDLARATEAARPYPGAEALSVAELLADPRIDVVLNLTIPAAHAEIALLAIAAGKDVYCEKPLAATTADAAKVLRAAAGAGVRVGCAPDTVLGTGTQTARKAIDDGLIGRPVAATATMMTPGHEHWHPNPDFYYAPGGGPLMDMGPYYITSLVTLLGPVATVVGAGSRTRDHRVIGSGPRRGEKIPVAVDTHVTGILAHASGALSTLVMSFDAAATAAPHIEVHGERGSLVVPDPNHFDGTILLSPVGEEARQPLPVLAGHPGAGRGVGLADFVTTPAGQQPRAGGALAYHVLEVMESLLASAGSGAAVTITSPCERPRPVSLPATGGPENPEPGAAVPGA</sequence>
<dbReference type="Pfam" id="PF01408">
    <property type="entry name" value="GFO_IDH_MocA"/>
    <property type="match status" value="1"/>
</dbReference>
<dbReference type="Gene3D" id="3.30.360.10">
    <property type="entry name" value="Dihydrodipicolinate Reductase, domain 2"/>
    <property type="match status" value="1"/>
</dbReference>
<dbReference type="EMBL" id="BOOU01000097">
    <property type="protein sequence ID" value="GII81416.1"/>
    <property type="molecule type" value="Genomic_DNA"/>
</dbReference>
<dbReference type="AlphaFoldDB" id="A0A919V1T8"/>
<evidence type="ECO:0000256" key="2">
    <source>
        <dbReference type="SAM" id="MobiDB-lite"/>
    </source>
</evidence>
<organism evidence="5 6">
    <name type="scientific">Sphaerisporangium rufum</name>
    <dbReference type="NCBI Taxonomy" id="1381558"/>
    <lineage>
        <taxon>Bacteria</taxon>
        <taxon>Bacillati</taxon>
        <taxon>Actinomycetota</taxon>
        <taxon>Actinomycetes</taxon>
        <taxon>Streptosporangiales</taxon>
        <taxon>Streptosporangiaceae</taxon>
        <taxon>Sphaerisporangium</taxon>
    </lineage>
</organism>
<evidence type="ECO:0000259" key="3">
    <source>
        <dbReference type="Pfam" id="PF01408"/>
    </source>
</evidence>
<keyword evidence="1" id="KW-0560">Oxidoreductase</keyword>
<evidence type="ECO:0000259" key="4">
    <source>
        <dbReference type="Pfam" id="PF22725"/>
    </source>
</evidence>